<dbReference type="EMBL" id="BMPI01000009">
    <property type="protein sequence ID" value="GGM21808.1"/>
    <property type="molecule type" value="Genomic_DNA"/>
</dbReference>
<protein>
    <submittedName>
        <fullName evidence="3">3-oxoacyl-ACP reductase</fullName>
    </submittedName>
</protein>
<organism evidence="3 4">
    <name type="scientific">Dactylosporangium sucinum</name>
    <dbReference type="NCBI Taxonomy" id="1424081"/>
    <lineage>
        <taxon>Bacteria</taxon>
        <taxon>Bacillati</taxon>
        <taxon>Actinomycetota</taxon>
        <taxon>Actinomycetes</taxon>
        <taxon>Micromonosporales</taxon>
        <taxon>Micromonosporaceae</taxon>
        <taxon>Dactylosporangium</taxon>
    </lineage>
</organism>
<dbReference type="CDD" id="cd05233">
    <property type="entry name" value="SDR_c"/>
    <property type="match status" value="1"/>
</dbReference>
<evidence type="ECO:0000313" key="3">
    <source>
        <dbReference type="EMBL" id="GGM21808.1"/>
    </source>
</evidence>
<reference evidence="3" key="2">
    <citation type="submission" date="2020-09" db="EMBL/GenBank/DDBJ databases">
        <authorList>
            <person name="Sun Q."/>
            <person name="Ohkuma M."/>
        </authorList>
    </citation>
    <scope>NUCLEOTIDE SEQUENCE</scope>
    <source>
        <strain evidence="3">JCM 19831</strain>
    </source>
</reference>
<proteinExistence type="inferred from homology"/>
<evidence type="ECO:0000256" key="1">
    <source>
        <dbReference type="ARBA" id="ARBA00006484"/>
    </source>
</evidence>
<gene>
    <name evidence="3" type="primary">fabG</name>
    <name evidence="3" type="ORF">GCM10007977_023700</name>
</gene>
<dbReference type="RefSeq" id="WP_190249818.1">
    <property type="nucleotide sequence ID" value="NZ_BMPI01000009.1"/>
</dbReference>
<name>A0A917TGA9_9ACTN</name>
<sequence>MLLNGKNAIVYGGGGAIGGAIARSFAAAGATVHLAGRTAATLEATAGPIRAEGGTAFVAEVDALDEAAVDAHADAVAATAGSVDVSVNVIADYDVQGTPMVEMAADDYLSPILTNVRSKFLTTRAAARHMLRQGSGVLLFFGGASDPAPLRDYSIGGLQTAFEAVEQLRRQLATELSPHGVRVVTLRTGGIPEAIPADSPARKEVEAMITARTLTGRPATLEDVGRVAVFAASDWARTLTGTAINMSCGAMLD</sequence>
<keyword evidence="2" id="KW-0560">Oxidoreductase</keyword>
<dbReference type="Gene3D" id="3.40.50.720">
    <property type="entry name" value="NAD(P)-binding Rossmann-like Domain"/>
    <property type="match status" value="1"/>
</dbReference>
<dbReference type="PANTHER" id="PTHR43669">
    <property type="entry name" value="5-KETO-D-GLUCONATE 5-REDUCTASE"/>
    <property type="match status" value="1"/>
</dbReference>
<dbReference type="InterPro" id="IPR036291">
    <property type="entry name" value="NAD(P)-bd_dom_sf"/>
</dbReference>
<dbReference type="PRINTS" id="PR00081">
    <property type="entry name" value="GDHRDH"/>
</dbReference>
<keyword evidence="4" id="KW-1185">Reference proteome</keyword>
<comment type="similarity">
    <text evidence="1">Belongs to the short-chain dehydrogenases/reductases (SDR) family.</text>
</comment>
<dbReference type="InterPro" id="IPR002347">
    <property type="entry name" value="SDR_fam"/>
</dbReference>
<evidence type="ECO:0000256" key="2">
    <source>
        <dbReference type="ARBA" id="ARBA00023002"/>
    </source>
</evidence>
<accession>A0A917TGA9</accession>
<reference evidence="3" key="1">
    <citation type="journal article" date="2014" name="Int. J. Syst. Evol. Microbiol.">
        <title>Complete genome sequence of Corynebacterium casei LMG S-19264T (=DSM 44701T), isolated from a smear-ripened cheese.</title>
        <authorList>
            <consortium name="US DOE Joint Genome Institute (JGI-PGF)"/>
            <person name="Walter F."/>
            <person name="Albersmeier A."/>
            <person name="Kalinowski J."/>
            <person name="Ruckert C."/>
        </authorList>
    </citation>
    <scope>NUCLEOTIDE SEQUENCE</scope>
    <source>
        <strain evidence="3">JCM 19831</strain>
    </source>
</reference>
<dbReference type="Pfam" id="PF13561">
    <property type="entry name" value="adh_short_C2"/>
    <property type="match status" value="1"/>
</dbReference>
<dbReference type="PANTHER" id="PTHR43669:SF3">
    <property type="entry name" value="ALCOHOL DEHYDROGENASE, PUTATIVE (AFU_ORTHOLOGUE AFUA_3G03445)-RELATED"/>
    <property type="match status" value="1"/>
</dbReference>
<dbReference type="GO" id="GO:0016491">
    <property type="term" value="F:oxidoreductase activity"/>
    <property type="evidence" value="ECO:0007669"/>
    <property type="project" value="UniProtKB-KW"/>
</dbReference>
<dbReference type="AlphaFoldDB" id="A0A917TGA9"/>
<comment type="caution">
    <text evidence="3">The sequence shown here is derived from an EMBL/GenBank/DDBJ whole genome shotgun (WGS) entry which is preliminary data.</text>
</comment>
<dbReference type="Proteomes" id="UP000642070">
    <property type="component" value="Unassembled WGS sequence"/>
</dbReference>
<evidence type="ECO:0000313" key="4">
    <source>
        <dbReference type="Proteomes" id="UP000642070"/>
    </source>
</evidence>
<dbReference type="SUPFAM" id="SSF51735">
    <property type="entry name" value="NAD(P)-binding Rossmann-fold domains"/>
    <property type="match status" value="1"/>
</dbReference>